<dbReference type="GO" id="GO:0004672">
    <property type="term" value="F:protein kinase activity"/>
    <property type="evidence" value="ECO:0007669"/>
    <property type="project" value="InterPro"/>
</dbReference>
<gene>
    <name evidence="6" type="ORF">K450DRAFT_227648</name>
</gene>
<keyword evidence="1" id="KW-0880">Kelch repeat</keyword>
<evidence type="ECO:0000259" key="5">
    <source>
        <dbReference type="PROSITE" id="PS50011"/>
    </source>
</evidence>
<evidence type="ECO:0000313" key="6">
    <source>
        <dbReference type="EMBL" id="KAI8582537.1"/>
    </source>
</evidence>
<feature type="transmembrane region" description="Helical" evidence="4">
    <location>
        <begin position="383"/>
        <end position="405"/>
    </location>
</feature>
<comment type="caution">
    <text evidence="6">The sequence shown here is derived from an EMBL/GenBank/DDBJ whole genome shotgun (WGS) entry which is preliminary data.</text>
</comment>
<dbReference type="Proteomes" id="UP001206595">
    <property type="component" value="Unassembled WGS sequence"/>
</dbReference>
<protein>
    <recommendedName>
        <fullName evidence="5">Protein kinase domain-containing protein</fullName>
    </recommendedName>
</protein>
<feature type="compositionally biased region" description="Polar residues" evidence="3">
    <location>
        <begin position="711"/>
        <end position="726"/>
    </location>
</feature>
<dbReference type="RefSeq" id="XP_051447541.1">
    <property type="nucleotide sequence ID" value="XM_051586766.1"/>
</dbReference>
<keyword evidence="4" id="KW-0812">Transmembrane</keyword>
<evidence type="ECO:0000256" key="4">
    <source>
        <dbReference type="SAM" id="Phobius"/>
    </source>
</evidence>
<feature type="region of interest" description="Disordered" evidence="3">
    <location>
        <begin position="756"/>
        <end position="790"/>
    </location>
</feature>
<dbReference type="SUPFAM" id="SSF56112">
    <property type="entry name" value="Protein kinase-like (PK-like)"/>
    <property type="match status" value="1"/>
</dbReference>
<sequence>MAQQSLPYNQQLGLPNSNVPWRAGHAAVFQPPYVIVYGGVKDPTANNSGTLTGSDDVWAWNVNGSWYNPQPIVQTTSGTLLPQVLFQALNLPSQGQMLAIVSNTTGGSTIGTLQVLDTTSWSWSFPPPLQPPTRTQGFSAIIVNNTVYSYGGSSVDVNGLIQSNSVQNTLSSMDANSFSWSNAPNGPALTEHASCYLPKCNCMITFGGSSTGVANEVLSDVNIYNLGSSTWNLNYAVGSVGGASPGPRRLHTATCLTDKAIIYGGGTNQPVDNDVWILDASAWPTLTWLRQDTNKANGPSMRMGHSAVYDSSSKNIYFYGGWGPSATNDNNMYVLNSNNWTWSSVPSTGYPTATTSSNSPPSASSTNNTPPTTGHSSLNTTPIIAGSVVGGVVAIAAIILGIVLYRRHQNNKYIVTDKEVFVREGFPPDSFKDGSSKNLTEHGNSSFGMTEPTNQNVVNTSNRHSTAWTLSTMNDSVGRMGTMSELGDRNSRFLSGVLEMMPPIAHNDSEGLSRDSNDSGRRSPFDRNSHPSNGFLQFQGPGQTPNEFDSYERQKPNEYSRAITSPHANHSVNIDHRLSQPISYHEGAPLSSSMEVFRSSMNTTSDMVAPVMITHAIAKQTDNTIPPAANSQNVDDDEAWTFADSLSFNGDGPPPIRYIPPSGSSRHFSVATTSSSPSAALYASKHLSRSTIPLTHHQHSSVPVARPATPPSASLPNLSTSSVPSTGGSDIYRAVSPLDMLATLGNMPDTSEVVIESPRDSVAPESSRQSSSDVLSTPESEIRTPSEATSGFIASLPGRYTADLERSTIEGPSNSVIFVQTTDNHTPRTIKWFGRREAWERECRTLMKLRSPYVVELVEVLTIQNQKNKTQPSEEENVQYATVMECLDETLGSIIRHARRNKRRAPGLHAIIKEITESLGWCHSRGIAFCDLKPSNVMHNRRNGHWKLIDFEASRTIGEELVGVITPRYCPPEVARATTYGLEGANGVVAAASIDMWALGCVVYELETNSPLFPNNITDSTILHFISHPSSTTPALNNGLRWNDECELEIPGLDSLIQDSHSRTLIRTLLSRDPAKRSDVASVLVSTQAFFCKVDFRMAICFDSTYILAINLPETSSTIASTNSQSTRSAPYRGCCKQCSASNCRHCHKGLPSD</sequence>
<dbReference type="SMART" id="SM00220">
    <property type="entry name" value="S_TKc"/>
    <property type="match status" value="1"/>
</dbReference>
<reference evidence="6" key="1">
    <citation type="submission" date="2021-06" db="EMBL/GenBank/DDBJ databases">
        <authorList>
            <consortium name="DOE Joint Genome Institute"/>
            <person name="Mondo S.J."/>
            <person name="Amses K.R."/>
            <person name="Simmons D.R."/>
            <person name="Longcore J.E."/>
            <person name="Seto K."/>
            <person name="Alves G.H."/>
            <person name="Bonds A.E."/>
            <person name="Quandt C.A."/>
            <person name="Davis W.J."/>
            <person name="Chang Y."/>
            <person name="Letcher P.M."/>
            <person name="Powell M.J."/>
            <person name="Kuo A."/>
            <person name="Labutti K."/>
            <person name="Pangilinan J."/>
            <person name="Andreopoulos W."/>
            <person name="Tritt A."/>
            <person name="Riley R."/>
            <person name="Hundley H."/>
            <person name="Johnson J."/>
            <person name="Lipzen A."/>
            <person name="Barry K."/>
            <person name="Berbee M.L."/>
            <person name="Buchler N.E."/>
            <person name="Grigoriev I.V."/>
            <person name="Spatafora J.W."/>
            <person name="Stajich J.E."/>
            <person name="James T.Y."/>
        </authorList>
    </citation>
    <scope>NUCLEOTIDE SEQUENCE</scope>
    <source>
        <strain evidence="6">AG</strain>
    </source>
</reference>
<evidence type="ECO:0000256" key="1">
    <source>
        <dbReference type="ARBA" id="ARBA00022441"/>
    </source>
</evidence>
<reference evidence="6" key="2">
    <citation type="journal article" date="2022" name="Proc. Natl. Acad. Sci. U.S.A.">
        <title>Diploid-dominant life cycles characterize the early evolution of Fungi.</title>
        <authorList>
            <person name="Amses K.R."/>
            <person name="Simmons D.R."/>
            <person name="Longcore J.E."/>
            <person name="Mondo S.J."/>
            <person name="Seto K."/>
            <person name="Jeronimo G.H."/>
            <person name="Bonds A.E."/>
            <person name="Quandt C.A."/>
            <person name="Davis W.J."/>
            <person name="Chang Y."/>
            <person name="Federici B.A."/>
            <person name="Kuo A."/>
            <person name="LaButti K."/>
            <person name="Pangilinan J."/>
            <person name="Andreopoulos W."/>
            <person name="Tritt A."/>
            <person name="Riley R."/>
            <person name="Hundley H."/>
            <person name="Johnson J."/>
            <person name="Lipzen A."/>
            <person name="Barry K."/>
            <person name="Lang B.F."/>
            <person name="Cuomo C.A."/>
            <person name="Buchler N.E."/>
            <person name="Grigoriev I.V."/>
            <person name="Spatafora J.W."/>
            <person name="Stajich J.E."/>
            <person name="James T.Y."/>
        </authorList>
    </citation>
    <scope>NUCLEOTIDE SEQUENCE</scope>
    <source>
        <strain evidence="6">AG</strain>
    </source>
</reference>
<dbReference type="PANTHER" id="PTHR46093:SF18">
    <property type="entry name" value="FIBRONECTIN TYPE-III DOMAIN-CONTAINING PROTEIN"/>
    <property type="match status" value="1"/>
</dbReference>
<evidence type="ECO:0000313" key="7">
    <source>
        <dbReference type="Proteomes" id="UP001206595"/>
    </source>
</evidence>
<feature type="compositionally biased region" description="Polar residues" evidence="3">
    <location>
        <begin position="530"/>
        <end position="547"/>
    </location>
</feature>
<feature type="compositionally biased region" description="Low complexity" evidence="3">
    <location>
        <begin position="351"/>
        <end position="373"/>
    </location>
</feature>
<dbReference type="GO" id="GO:0005524">
    <property type="term" value="F:ATP binding"/>
    <property type="evidence" value="ECO:0007669"/>
    <property type="project" value="InterPro"/>
</dbReference>
<dbReference type="Gene3D" id="2.120.10.80">
    <property type="entry name" value="Kelch-type beta propeller"/>
    <property type="match status" value="2"/>
</dbReference>
<dbReference type="InterPro" id="IPR015915">
    <property type="entry name" value="Kelch-typ_b-propeller"/>
</dbReference>
<dbReference type="AlphaFoldDB" id="A0AAD5EFS1"/>
<dbReference type="Gene3D" id="1.10.510.10">
    <property type="entry name" value="Transferase(Phosphotransferase) domain 1"/>
    <property type="match status" value="1"/>
</dbReference>
<dbReference type="EMBL" id="MU620900">
    <property type="protein sequence ID" value="KAI8582537.1"/>
    <property type="molecule type" value="Genomic_DNA"/>
</dbReference>
<feature type="region of interest" description="Disordered" evidence="3">
    <location>
        <begin position="651"/>
        <end position="671"/>
    </location>
</feature>
<accession>A0AAD5EFS1</accession>
<feature type="domain" description="Protein kinase" evidence="5">
    <location>
        <begin position="802"/>
        <end position="1091"/>
    </location>
</feature>
<keyword evidence="2" id="KW-0677">Repeat</keyword>
<dbReference type="PANTHER" id="PTHR46093">
    <property type="entry name" value="ACYL-COA-BINDING DOMAIN-CONTAINING PROTEIN 5"/>
    <property type="match status" value="1"/>
</dbReference>
<feature type="region of interest" description="Disordered" evidence="3">
    <location>
        <begin position="504"/>
        <end position="554"/>
    </location>
</feature>
<feature type="region of interest" description="Disordered" evidence="3">
    <location>
        <begin position="349"/>
        <end position="377"/>
    </location>
</feature>
<proteinExistence type="predicted"/>
<dbReference type="SUPFAM" id="SSF117281">
    <property type="entry name" value="Kelch motif"/>
    <property type="match status" value="1"/>
</dbReference>
<evidence type="ECO:0000256" key="3">
    <source>
        <dbReference type="SAM" id="MobiDB-lite"/>
    </source>
</evidence>
<dbReference type="InterPro" id="IPR000719">
    <property type="entry name" value="Prot_kinase_dom"/>
</dbReference>
<dbReference type="CDD" id="cd12087">
    <property type="entry name" value="TM_EGFR-like"/>
    <property type="match status" value="1"/>
</dbReference>
<dbReference type="PROSITE" id="PS50011">
    <property type="entry name" value="PROTEIN_KINASE_DOM"/>
    <property type="match status" value="1"/>
</dbReference>
<keyword evidence="4" id="KW-1133">Transmembrane helix</keyword>
<keyword evidence="7" id="KW-1185">Reference proteome</keyword>
<organism evidence="6 7">
    <name type="scientific">Umbelopsis ramanniana AG</name>
    <dbReference type="NCBI Taxonomy" id="1314678"/>
    <lineage>
        <taxon>Eukaryota</taxon>
        <taxon>Fungi</taxon>
        <taxon>Fungi incertae sedis</taxon>
        <taxon>Mucoromycota</taxon>
        <taxon>Mucoromycotina</taxon>
        <taxon>Umbelopsidomycetes</taxon>
        <taxon>Umbelopsidales</taxon>
        <taxon>Umbelopsidaceae</taxon>
        <taxon>Umbelopsis</taxon>
    </lineage>
</organism>
<feature type="compositionally biased region" description="Polar residues" evidence="3">
    <location>
        <begin position="764"/>
        <end position="779"/>
    </location>
</feature>
<dbReference type="InterPro" id="IPR011009">
    <property type="entry name" value="Kinase-like_dom_sf"/>
</dbReference>
<dbReference type="Pfam" id="PF00069">
    <property type="entry name" value="Pkinase"/>
    <property type="match status" value="1"/>
</dbReference>
<feature type="region of interest" description="Disordered" evidence="3">
    <location>
        <begin position="694"/>
        <end position="726"/>
    </location>
</feature>
<feature type="compositionally biased region" description="Basic and acidic residues" evidence="3">
    <location>
        <begin position="507"/>
        <end position="529"/>
    </location>
</feature>
<evidence type="ECO:0000256" key="2">
    <source>
        <dbReference type="ARBA" id="ARBA00022737"/>
    </source>
</evidence>
<dbReference type="Pfam" id="PF24681">
    <property type="entry name" value="Kelch_KLHDC2_KLHL20_DRC7"/>
    <property type="match status" value="1"/>
</dbReference>
<keyword evidence="4" id="KW-0472">Membrane</keyword>
<name>A0AAD5EFS1_UMBRA</name>
<dbReference type="GeneID" id="75912114"/>